<organism evidence="2 3">
    <name type="scientific">Okibacterium fritillariae</name>
    <dbReference type="NCBI Taxonomy" id="123320"/>
    <lineage>
        <taxon>Bacteria</taxon>
        <taxon>Bacillati</taxon>
        <taxon>Actinomycetota</taxon>
        <taxon>Actinomycetes</taxon>
        <taxon>Micrococcales</taxon>
        <taxon>Microbacteriaceae</taxon>
        <taxon>Okibacterium</taxon>
    </lineage>
</organism>
<evidence type="ECO:0000313" key="2">
    <source>
        <dbReference type="EMBL" id="SKC69619.1"/>
    </source>
</evidence>
<dbReference type="SUPFAM" id="SSF109854">
    <property type="entry name" value="DinB/YfiT-like putative metalloenzymes"/>
    <property type="match status" value="1"/>
</dbReference>
<gene>
    <name evidence="2" type="ORF">SAMN06309945_2851</name>
</gene>
<dbReference type="Proteomes" id="UP000190857">
    <property type="component" value="Unassembled WGS sequence"/>
</dbReference>
<feature type="domain" description="DinB-like" evidence="1">
    <location>
        <begin position="38"/>
        <end position="168"/>
    </location>
</feature>
<evidence type="ECO:0000259" key="1">
    <source>
        <dbReference type="Pfam" id="PF12867"/>
    </source>
</evidence>
<dbReference type="InterPro" id="IPR034660">
    <property type="entry name" value="DinB/YfiT-like"/>
</dbReference>
<name>A0A1T5L1X4_9MICO</name>
<dbReference type="Gene3D" id="1.20.120.450">
    <property type="entry name" value="dinb family like domain"/>
    <property type="match status" value="1"/>
</dbReference>
<proteinExistence type="predicted"/>
<dbReference type="AlphaFoldDB" id="A0A1T5L1X4"/>
<dbReference type="RefSeq" id="WP_079728843.1">
    <property type="nucleotide sequence ID" value="NZ_FUZP01000003.1"/>
</dbReference>
<dbReference type="STRING" id="123320.SAMN06309945_2851"/>
<dbReference type="Pfam" id="PF12867">
    <property type="entry name" value="DinB_2"/>
    <property type="match status" value="1"/>
</dbReference>
<dbReference type="OrthoDB" id="3376896at2"/>
<evidence type="ECO:0000313" key="3">
    <source>
        <dbReference type="Proteomes" id="UP000190857"/>
    </source>
</evidence>
<keyword evidence="3" id="KW-1185">Reference proteome</keyword>
<dbReference type="InterPro" id="IPR024775">
    <property type="entry name" value="DinB-like"/>
</dbReference>
<dbReference type="EMBL" id="FUZP01000003">
    <property type="protein sequence ID" value="SKC69619.1"/>
    <property type="molecule type" value="Genomic_DNA"/>
</dbReference>
<accession>A0A1T5L1X4</accession>
<sequence length="172" mass="19851">MTIEPDTKNWTWVLERRCDECGFDSSATPYEEVPGLVRENARAWPAVLQRADVAERPDDATWSALEYAAHVRDVFRRFDTRLALMLEEDAPEFEDWDQDRTAVEENYAAQDPDVVARELVAAAERVAADFERVPAELRGREGLRSDGSRFTVDTLARYFVHDPVHHLWDVTR</sequence>
<reference evidence="2 3" key="1">
    <citation type="submission" date="2017-02" db="EMBL/GenBank/DDBJ databases">
        <authorList>
            <person name="Peterson S.W."/>
        </authorList>
    </citation>
    <scope>NUCLEOTIDE SEQUENCE [LARGE SCALE GENOMIC DNA]</scope>
    <source>
        <strain evidence="2 3">VKM Ac-2059</strain>
    </source>
</reference>
<protein>
    <recommendedName>
        <fullName evidence="1">DinB-like domain-containing protein</fullName>
    </recommendedName>
</protein>